<keyword evidence="7" id="KW-0378">Hydrolase</keyword>
<evidence type="ECO:0000313" key="7">
    <source>
        <dbReference type="EMBL" id="MFH6982323.1"/>
    </source>
</evidence>
<dbReference type="EC" id="3.4.21.-" evidence="7"/>
<evidence type="ECO:0000313" key="8">
    <source>
        <dbReference type="Proteomes" id="UP001610063"/>
    </source>
</evidence>
<evidence type="ECO:0000256" key="2">
    <source>
        <dbReference type="ARBA" id="ARBA00022692"/>
    </source>
</evidence>
<name>A0ABW7N401_9BACT</name>
<dbReference type="InterPro" id="IPR022764">
    <property type="entry name" value="Peptidase_S54_rhomboid_dom"/>
</dbReference>
<comment type="subcellular location">
    <subcellularLocation>
        <location evidence="1">Membrane</location>
        <topology evidence="1">Multi-pass membrane protein</topology>
    </subcellularLocation>
</comment>
<feature type="transmembrane region" description="Helical" evidence="5">
    <location>
        <begin position="106"/>
        <end position="125"/>
    </location>
</feature>
<feature type="transmembrane region" description="Helical" evidence="5">
    <location>
        <begin position="56"/>
        <end position="77"/>
    </location>
</feature>
<proteinExistence type="predicted"/>
<keyword evidence="8" id="KW-1185">Reference proteome</keyword>
<dbReference type="GO" id="GO:0008233">
    <property type="term" value="F:peptidase activity"/>
    <property type="evidence" value="ECO:0007669"/>
    <property type="project" value="UniProtKB-KW"/>
</dbReference>
<evidence type="ECO:0000256" key="1">
    <source>
        <dbReference type="ARBA" id="ARBA00004141"/>
    </source>
</evidence>
<dbReference type="EMBL" id="JBIPKE010000011">
    <property type="protein sequence ID" value="MFH6982323.1"/>
    <property type="molecule type" value="Genomic_DNA"/>
</dbReference>
<comment type="caution">
    <text evidence="7">The sequence shown here is derived from an EMBL/GenBank/DDBJ whole genome shotgun (WGS) entry which is preliminary data.</text>
</comment>
<dbReference type="Gene3D" id="1.20.1540.10">
    <property type="entry name" value="Rhomboid-like"/>
    <property type="match status" value="1"/>
</dbReference>
<feature type="transmembrane region" description="Helical" evidence="5">
    <location>
        <begin position="12"/>
        <end position="36"/>
    </location>
</feature>
<reference evidence="7 8" key="1">
    <citation type="journal article" date="2013" name="Int. J. Syst. Evol. Microbiol.">
        <title>Marinoscillum luteum sp. nov., isolated from marine sediment.</title>
        <authorList>
            <person name="Cha I.T."/>
            <person name="Park S.J."/>
            <person name="Kim S.J."/>
            <person name="Kim J.G."/>
            <person name="Jung M.Y."/>
            <person name="Shin K.S."/>
            <person name="Kwon K.K."/>
            <person name="Yang S.H."/>
            <person name="Seo Y.S."/>
            <person name="Rhee S.K."/>
        </authorList>
    </citation>
    <scope>NUCLEOTIDE SEQUENCE [LARGE SCALE GENOMIC DNA]</scope>
    <source>
        <strain evidence="7 8">KCTC 23939</strain>
    </source>
</reference>
<dbReference type="Proteomes" id="UP001610063">
    <property type="component" value="Unassembled WGS sequence"/>
</dbReference>
<keyword evidence="4 5" id="KW-0472">Membrane</keyword>
<keyword evidence="2 5" id="KW-0812">Transmembrane</keyword>
<dbReference type="GO" id="GO:0006508">
    <property type="term" value="P:proteolysis"/>
    <property type="evidence" value="ECO:0007669"/>
    <property type="project" value="UniProtKB-KW"/>
</dbReference>
<dbReference type="SUPFAM" id="SSF144091">
    <property type="entry name" value="Rhomboid-like"/>
    <property type="match status" value="1"/>
</dbReference>
<evidence type="ECO:0000256" key="5">
    <source>
        <dbReference type="SAM" id="Phobius"/>
    </source>
</evidence>
<evidence type="ECO:0000259" key="6">
    <source>
        <dbReference type="Pfam" id="PF01694"/>
    </source>
</evidence>
<sequence>MYRSSVIPPLRLVFLMWLSFSIQFYGYIDLGFLGILPRTVSGLIGILAAPLIHGSVSHLVSNTFPVLFLGSAVYIFYDRIATQVFFHGYFLTNVLVWVIGRPYYHIGASGLVYALASFLIFFGIFRRNFRSILISIIVLLIYGGLIYGIYPQDSFVSWESHLMGFIVGMGSAFGLSKIRKVYS</sequence>
<evidence type="ECO:0000256" key="4">
    <source>
        <dbReference type="ARBA" id="ARBA00023136"/>
    </source>
</evidence>
<protein>
    <submittedName>
        <fullName evidence="7">Rhomboid family intramembrane serine protease</fullName>
        <ecNumber evidence="7">3.4.21.-</ecNumber>
    </submittedName>
</protein>
<dbReference type="Pfam" id="PF01694">
    <property type="entry name" value="Rhomboid"/>
    <property type="match status" value="1"/>
</dbReference>
<gene>
    <name evidence="7" type="ORF">ACHKAR_02680</name>
</gene>
<feature type="domain" description="Peptidase S54 rhomboid" evidence="6">
    <location>
        <begin position="44"/>
        <end position="176"/>
    </location>
</feature>
<keyword evidence="3 5" id="KW-1133">Transmembrane helix</keyword>
<feature type="transmembrane region" description="Helical" evidence="5">
    <location>
        <begin position="162"/>
        <end position="178"/>
    </location>
</feature>
<accession>A0ABW7N401</accession>
<keyword evidence="7" id="KW-0645">Protease</keyword>
<feature type="transmembrane region" description="Helical" evidence="5">
    <location>
        <begin position="84"/>
        <end position="100"/>
    </location>
</feature>
<feature type="transmembrane region" description="Helical" evidence="5">
    <location>
        <begin position="132"/>
        <end position="150"/>
    </location>
</feature>
<organism evidence="7 8">
    <name type="scientific">Marinoscillum luteum</name>
    <dbReference type="NCBI Taxonomy" id="861051"/>
    <lineage>
        <taxon>Bacteria</taxon>
        <taxon>Pseudomonadati</taxon>
        <taxon>Bacteroidota</taxon>
        <taxon>Cytophagia</taxon>
        <taxon>Cytophagales</taxon>
        <taxon>Reichenbachiellaceae</taxon>
        <taxon>Marinoscillum</taxon>
    </lineage>
</organism>
<evidence type="ECO:0000256" key="3">
    <source>
        <dbReference type="ARBA" id="ARBA00022989"/>
    </source>
</evidence>
<dbReference type="InterPro" id="IPR035952">
    <property type="entry name" value="Rhomboid-like_sf"/>
</dbReference>